<dbReference type="VEuPathDB" id="FungiDB:P170DRAFT_470351"/>
<dbReference type="AlphaFoldDB" id="A0A2I2GPW6"/>
<feature type="domain" description="Ubiquitin-like" evidence="1">
    <location>
        <begin position="183"/>
        <end position="264"/>
    </location>
</feature>
<dbReference type="Proteomes" id="UP000234275">
    <property type="component" value="Unassembled WGS sequence"/>
</dbReference>
<reference evidence="2 3" key="1">
    <citation type="submission" date="2016-12" db="EMBL/GenBank/DDBJ databases">
        <title>The genomes of Aspergillus section Nigri reveals drivers in fungal speciation.</title>
        <authorList>
            <consortium name="DOE Joint Genome Institute"/>
            <person name="Vesth T.C."/>
            <person name="Nybo J."/>
            <person name="Theobald S."/>
            <person name="Brandl J."/>
            <person name="Frisvad J.C."/>
            <person name="Nielsen K.F."/>
            <person name="Lyhne E.K."/>
            <person name="Kogle M.E."/>
            <person name="Kuo A."/>
            <person name="Riley R."/>
            <person name="Clum A."/>
            <person name="Nolan M."/>
            <person name="Lipzen A."/>
            <person name="Salamov A."/>
            <person name="Henrissat B."/>
            <person name="Wiebenga A."/>
            <person name="De Vries R.P."/>
            <person name="Grigoriev I.V."/>
            <person name="Mortensen U.H."/>
            <person name="Andersen M.R."/>
            <person name="Baker S.E."/>
        </authorList>
    </citation>
    <scope>NUCLEOTIDE SEQUENCE [LARGE SCALE GENOMIC DNA]</scope>
    <source>
        <strain evidence="2 3">IBT 23096</strain>
    </source>
</reference>
<comment type="caution">
    <text evidence="2">The sequence shown here is derived from an EMBL/GenBank/DDBJ whole genome shotgun (WGS) entry which is preliminary data.</text>
</comment>
<sequence length="572" mass="65454">MEALAAIGLTANIIQFVQVSYEFTTRVRQLCHSTSGTTEEFGDLESAVSAALTKISELEHLVDTSAPEKYLITSYIDVSRRLMSILDQIKVKQNAGLFARLRAARRAIARKQKIEQMGSQLDSLVQTIILSLNVEQTRALRSMKDQEASVEQMNTLLKHFLEGPQSRITKALGYPWETGELGEHIRVDDGLGHQYILPLDWCSSQQIFMQSLVFKFKSRNLPGLVQIQNAHLEIWNWEETSKLDKDTWPLQVKGGQGIEVSFVMCSPFGYSRSRCMRCFKEAKANTRQRRYTHCDNCRLHVRWVEPGDISYLPADVSIGLGPDTYANFLEQPDSSLSQNSGVEGAVELKDTKDMPQSQPQDNIPAIDLVCHRLTMKWEPMYNIVHRYMYCRCIARQSTPSKLEREMTIPIFEPCPRHNSTGISFKDYGNQDYHQDPYFDRFGGYNAFRGMVYHVSQEIFVDILGAERFIPSHEIQSTVEAIERAVDADPPGLLNAVEDYQYEINSRLHDFGVQLPDHLEQPVLARQRQETTSEFDSESLERFRQSFADSPATRELNSIITGEWSGRFHWTIE</sequence>
<dbReference type="RefSeq" id="XP_024710218.1">
    <property type="nucleotide sequence ID" value="XM_024852745.1"/>
</dbReference>
<name>A0A2I2GPW6_9EURO</name>
<dbReference type="Pfam" id="PF22893">
    <property type="entry name" value="ULD_2"/>
    <property type="match status" value="1"/>
</dbReference>
<protein>
    <recommendedName>
        <fullName evidence="1">Ubiquitin-like domain-containing protein</fullName>
    </recommendedName>
</protein>
<dbReference type="OrthoDB" id="3200163at2759"/>
<keyword evidence="3" id="KW-1185">Reference proteome</keyword>
<dbReference type="InterPro" id="IPR054464">
    <property type="entry name" value="ULD_fung"/>
</dbReference>
<dbReference type="GeneID" id="36560443"/>
<evidence type="ECO:0000313" key="3">
    <source>
        <dbReference type="Proteomes" id="UP000234275"/>
    </source>
</evidence>
<dbReference type="EMBL" id="MSFO01000001">
    <property type="protein sequence ID" value="PLB54916.1"/>
    <property type="molecule type" value="Genomic_DNA"/>
</dbReference>
<evidence type="ECO:0000313" key="2">
    <source>
        <dbReference type="EMBL" id="PLB54916.1"/>
    </source>
</evidence>
<evidence type="ECO:0000259" key="1">
    <source>
        <dbReference type="Pfam" id="PF22893"/>
    </source>
</evidence>
<proteinExistence type="predicted"/>
<gene>
    <name evidence="2" type="ORF">P170DRAFT_470351</name>
</gene>
<accession>A0A2I2GPW6</accession>
<organism evidence="2 3">
    <name type="scientific">Aspergillus steynii IBT 23096</name>
    <dbReference type="NCBI Taxonomy" id="1392250"/>
    <lineage>
        <taxon>Eukaryota</taxon>
        <taxon>Fungi</taxon>
        <taxon>Dikarya</taxon>
        <taxon>Ascomycota</taxon>
        <taxon>Pezizomycotina</taxon>
        <taxon>Eurotiomycetes</taxon>
        <taxon>Eurotiomycetidae</taxon>
        <taxon>Eurotiales</taxon>
        <taxon>Aspergillaceae</taxon>
        <taxon>Aspergillus</taxon>
        <taxon>Aspergillus subgen. Circumdati</taxon>
    </lineage>
</organism>